<dbReference type="EMBL" id="KN822121">
    <property type="protein sequence ID" value="KIM56198.1"/>
    <property type="molecule type" value="Genomic_DNA"/>
</dbReference>
<protein>
    <recommendedName>
        <fullName evidence="3">DDE Tnp4 domain-containing protein</fullName>
    </recommendedName>
</protein>
<feature type="domain" description="DDE Tnp4" evidence="3">
    <location>
        <begin position="3"/>
        <end position="64"/>
    </location>
</feature>
<feature type="non-terminal residue" evidence="4">
    <location>
        <position position="1"/>
    </location>
</feature>
<reference evidence="4 5" key="1">
    <citation type="submission" date="2014-04" db="EMBL/GenBank/DDBJ databases">
        <authorList>
            <consortium name="DOE Joint Genome Institute"/>
            <person name="Kuo A."/>
            <person name="Kohler A."/>
            <person name="Nagy L.G."/>
            <person name="Floudas D."/>
            <person name="Copeland A."/>
            <person name="Barry K.W."/>
            <person name="Cichocki N."/>
            <person name="Veneault-Fourrey C."/>
            <person name="LaButti K."/>
            <person name="Lindquist E.A."/>
            <person name="Lipzen A."/>
            <person name="Lundell T."/>
            <person name="Morin E."/>
            <person name="Murat C."/>
            <person name="Sun H."/>
            <person name="Tunlid A."/>
            <person name="Henrissat B."/>
            <person name="Grigoriev I.V."/>
            <person name="Hibbett D.S."/>
            <person name="Martin F."/>
            <person name="Nordberg H.P."/>
            <person name="Cantor M.N."/>
            <person name="Hua S.X."/>
        </authorList>
    </citation>
    <scope>NUCLEOTIDE SEQUENCE [LARGE SCALE GENOMIC DNA]</scope>
    <source>
        <strain evidence="4 5">Foug A</strain>
    </source>
</reference>
<dbReference type="InterPro" id="IPR027806">
    <property type="entry name" value="HARBI1_dom"/>
</dbReference>
<evidence type="ECO:0000259" key="3">
    <source>
        <dbReference type="Pfam" id="PF13359"/>
    </source>
</evidence>
<name>A0A0C2Z2U1_9AGAM</name>
<evidence type="ECO:0000256" key="2">
    <source>
        <dbReference type="ARBA" id="ARBA00022723"/>
    </source>
</evidence>
<keyword evidence="5" id="KW-1185">Reference proteome</keyword>
<dbReference type="OrthoDB" id="2659088at2759"/>
<dbReference type="Pfam" id="PF13359">
    <property type="entry name" value="DDE_Tnp_4"/>
    <property type="match status" value="1"/>
</dbReference>
<accession>A0A0C2Z2U1</accession>
<dbReference type="InParanoid" id="A0A0C2Z2U1"/>
<keyword evidence="2" id="KW-0479">Metal-binding</keyword>
<dbReference type="GO" id="GO:0046872">
    <property type="term" value="F:metal ion binding"/>
    <property type="evidence" value="ECO:0007669"/>
    <property type="project" value="UniProtKB-KW"/>
</dbReference>
<reference evidence="5" key="2">
    <citation type="submission" date="2015-01" db="EMBL/GenBank/DDBJ databases">
        <title>Evolutionary Origins and Diversification of the Mycorrhizal Mutualists.</title>
        <authorList>
            <consortium name="DOE Joint Genome Institute"/>
            <consortium name="Mycorrhizal Genomics Consortium"/>
            <person name="Kohler A."/>
            <person name="Kuo A."/>
            <person name="Nagy L.G."/>
            <person name="Floudas D."/>
            <person name="Copeland A."/>
            <person name="Barry K.W."/>
            <person name="Cichocki N."/>
            <person name="Veneault-Fourrey C."/>
            <person name="LaButti K."/>
            <person name="Lindquist E.A."/>
            <person name="Lipzen A."/>
            <person name="Lundell T."/>
            <person name="Morin E."/>
            <person name="Murat C."/>
            <person name="Riley R."/>
            <person name="Ohm R."/>
            <person name="Sun H."/>
            <person name="Tunlid A."/>
            <person name="Henrissat B."/>
            <person name="Grigoriev I.V."/>
            <person name="Hibbett D.S."/>
            <person name="Martin F."/>
        </authorList>
    </citation>
    <scope>NUCLEOTIDE SEQUENCE [LARGE SCALE GENOMIC DNA]</scope>
    <source>
        <strain evidence="5">Foug A</strain>
    </source>
</reference>
<feature type="non-terminal residue" evidence="4">
    <location>
        <position position="85"/>
    </location>
</feature>
<proteinExistence type="predicted"/>
<comment type="cofactor">
    <cofactor evidence="1">
        <name>a divalent metal cation</name>
        <dbReference type="ChEBI" id="CHEBI:60240"/>
    </cofactor>
</comment>
<sequence length="85" mass="9874">STSLSRAQNLYNKYLSWVWVCMEHAFTALKGQFQSLHELCLQIRTEQDLQIVVYWVECCLILHNMIICFESTLGVESTAGWAMNE</sequence>
<organism evidence="4 5">
    <name type="scientific">Scleroderma citrinum Foug A</name>
    <dbReference type="NCBI Taxonomy" id="1036808"/>
    <lineage>
        <taxon>Eukaryota</taxon>
        <taxon>Fungi</taxon>
        <taxon>Dikarya</taxon>
        <taxon>Basidiomycota</taxon>
        <taxon>Agaricomycotina</taxon>
        <taxon>Agaricomycetes</taxon>
        <taxon>Agaricomycetidae</taxon>
        <taxon>Boletales</taxon>
        <taxon>Sclerodermatineae</taxon>
        <taxon>Sclerodermataceae</taxon>
        <taxon>Scleroderma</taxon>
    </lineage>
</organism>
<evidence type="ECO:0000313" key="4">
    <source>
        <dbReference type="EMBL" id="KIM56198.1"/>
    </source>
</evidence>
<dbReference type="HOGENOM" id="CLU_201513_1_0_1"/>
<evidence type="ECO:0000256" key="1">
    <source>
        <dbReference type="ARBA" id="ARBA00001968"/>
    </source>
</evidence>
<dbReference type="Proteomes" id="UP000053989">
    <property type="component" value="Unassembled WGS sequence"/>
</dbReference>
<evidence type="ECO:0000313" key="5">
    <source>
        <dbReference type="Proteomes" id="UP000053989"/>
    </source>
</evidence>
<dbReference type="AlphaFoldDB" id="A0A0C2Z2U1"/>
<gene>
    <name evidence="4" type="ORF">SCLCIDRAFT_88248</name>
</gene>